<comment type="caution">
    <text evidence="1">The sequence shown here is derived from an EMBL/GenBank/DDBJ whole genome shotgun (WGS) entry which is preliminary data.</text>
</comment>
<protein>
    <submittedName>
        <fullName evidence="1">Uncharacterized protein</fullName>
    </submittedName>
</protein>
<keyword evidence="2" id="KW-1185">Reference proteome</keyword>
<name>A0A3M0BWQ5_9PROT</name>
<proteinExistence type="predicted"/>
<gene>
    <name evidence="1" type="ORF">BXY39_3355</name>
</gene>
<dbReference type="Pfam" id="PF20099">
    <property type="entry name" value="DUF6489"/>
    <property type="match status" value="1"/>
</dbReference>
<evidence type="ECO:0000313" key="2">
    <source>
        <dbReference type="Proteomes" id="UP000271227"/>
    </source>
</evidence>
<dbReference type="AlphaFoldDB" id="A0A3M0BWQ5"/>
<accession>A0A3M0BWQ5</accession>
<evidence type="ECO:0000313" key="1">
    <source>
        <dbReference type="EMBL" id="RMB01848.1"/>
    </source>
</evidence>
<dbReference type="InParanoid" id="A0A3M0BWQ5"/>
<organism evidence="1 2">
    <name type="scientific">Eilatimonas milleporae</name>
    <dbReference type="NCBI Taxonomy" id="911205"/>
    <lineage>
        <taxon>Bacteria</taxon>
        <taxon>Pseudomonadati</taxon>
        <taxon>Pseudomonadota</taxon>
        <taxon>Alphaproteobacteria</taxon>
        <taxon>Kordiimonadales</taxon>
        <taxon>Kordiimonadaceae</taxon>
        <taxon>Eilatimonas</taxon>
    </lineage>
</organism>
<dbReference type="EMBL" id="REFR01000015">
    <property type="protein sequence ID" value="RMB01848.1"/>
    <property type="molecule type" value="Genomic_DNA"/>
</dbReference>
<dbReference type="OrthoDB" id="5740990at2"/>
<dbReference type="Proteomes" id="UP000271227">
    <property type="component" value="Unassembled WGS sequence"/>
</dbReference>
<dbReference type="InterPro" id="IPR045502">
    <property type="entry name" value="DUF6489"/>
</dbReference>
<sequence length="87" mass="9400">MKITINIDCTPIEARTFFGLPDVTALNDAMVSQMQMRLEKGLDPQEVDQAVRAWMSGASAGLGEWQKAFWAAMKGAVGPTDPTQGAE</sequence>
<dbReference type="RefSeq" id="WP_121940002.1">
    <property type="nucleotide sequence ID" value="NZ_REFR01000015.1"/>
</dbReference>
<reference evidence="1 2" key="1">
    <citation type="submission" date="2018-10" db="EMBL/GenBank/DDBJ databases">
        <title>Genomic Encyclopedia of Archaeal and Bacterial Type Strains, Phase II (KMG-II): from individual species to whole genera.</title>
        <authorList>
            <person name="Goeker M."/>
        </authorList>
    </citation>
    <scope>NUCLEOTIDE SEQUENCE [LARGE SCALE GENOMIC DNA]</scope>
    <source>
        <strain evidence="1 2">DSM 25217</strain>
    </source>
</reference>